<dbReference type="SMART" id="SM00409">
    <property type="entry name" value="IG"/>
    <property type="match status" value="1"/>
</dbReference>
<evidence type="ECO:0000256" key="1">
    <source>
        <dbReference type="SAM" id="SignalP"/>
    </source>
</evidence>
<dbReference type="EMBL" id="CP141059">
    <property type="protein sequence ID" value="WQQ24737.1"/>
    <property type="molecule type" value="Genomic_DNA"/>
</dbReference>
<dbReference type="PROSITE" id="PS51820">
    <property type="entry name" value="PA14"/>
    <property type="match status" value="1"/>
</dbReference>
<evidence type="ECO:0000313" key="4">
    <source>
        <dbReference type="EMBL" id="WQQ24737.1"/>
    </source>
</evidence>
<evidence type="ECO:0000259" key="2">
    <source>
        <dbReference type="PROSITE" id="PS50835"/>
    </source>
</evidence>
<dbReference type="SUPFAM" id="SSF48726">
    <property type="entry name" value="Immunoglobulin"/>
    <property type="match status" value="1"/>
</dbReference>
<dbReference type="InterPro" id="IPR011041">
    <property type="entry name" value="Quinoprot_gluc/sorb_DH_b-prop"/>
</dbReference>
<dbReference type="InterPro" id="IPR036179">
    <property type="entry name" value="Ig-like_dom_sf"/>
</dbReference>
<organism evidence="4 5">
    <name type="scientific">Nocardioides bizhenqiangii</name>
    <dbReference type="NCBI Taxonomy" id="3095076"/>
    <lineage>
        <taxon>Bacteria</taxon>
        <taxon>Bacillati</taxon>
        <taxon>Actinomycetota</taxon>
        <taxon>Actinomycetes</taxon>
        <taxon>Propionibacteriales</taxon>
        <taxon>Nocardioidaceae</taxon>
        <taxon>Nocardioides</taxon>
    </lineage>
</organism>
<dbReference type="InterPro" id="IPR037524">
    <property type="entry name" value="PA14/GLEYA"/>
</dbReference>
<sequence length="806" mass="85694">MKHTRIACMGLLLLLAALVPIETPAAGATTPPSGFQATVVANNQIFAPTLMSFTPEGRIVVAQQNGKVKVWSGGGVSTTPYLSLTVESSSDRGILGIAYDPNYAANHYVYVYYHRPTPTIHGVISRFVVRPDGLSADPATETVLYEMDSLNFTGVHTGGSLKFGPDGKLYVSVGDDRRGIDVSHSLASDLGKVLRLNKNGSIPVDNPFYTQAAGKYRSIYSKGHRNPYTFDFDQRGHLMLAEVGLSSYEEINDVVGGRDYGWPDYEGPDGGDVRYVDPVGGYAHDQAPEDGGCAIIGAAAVDPATSTFPASYDGDFFYADYCNGWMKSFDPVTGTSTPFATGIVNPTHVVFGPDGNLYYLTRNSGTGSGWITRITYTGSTAPSISAQPRDATVGVGQAATFTVEAQGAAPLSYQWFRNGTAISGATSASYTLTNAQPSDSGASFRVSVANASGSVTSQPATLTVVTNQAPSATITSPAATLTYLAGQKIDYSATATDPEDGTLPASAFDWEIIFHHDTHTHPFLDPAPGSRSGSFTVPDSGFETAANVWFEMRLQVTDSAGRTTTVSRNVHPRTTTLSLQASPADARPALDGTLVSSNHKVLTVRNMRRIVSAPGPQALIGGSWRFDTWSDRGQNQHEIVPTAGNNWFMAVFRLDAGNVGTGVGLTATYYDDTTLTQPVIQRTDPVVLANVAGNSSPAPGVSPGTWSARWQGSVSAQFSELTTFRVLADDGVRLWIGGNLVIDAWTPASKATLYSSAPITMTAGARVPIRLELRQGSGRNGQVRLLWQSKSMPRSIIPSTQLFPTG</sequence>
<dbReference type="PROSITE" id="PS50835">
    <property type="entry name" value="IG_LIKE"/>
    <property type="match status" value="1"/>
</dbReference>
<dbReference type="Pfam" id="PF07691">
    <property type="entry name" value="PA14"/>
    <property type="match status" value="1"/>
</dbReference>
<gene>
    <name evidence="4" type="ORF">SHK19_12245</name>
</gene>
<feature type="domain" description="PA14" evidence="3">
    <location>
        <begin position="660"/>
        <end position="801"/>
    </location>
</feature>
<dbReference type="InterPro" id="IPR012938">
    <property type="entry name" value="Glc/Sorbosone_DH"/>
</dbReference>
<protein>
    <submittedName>
        <fullName evidence="4">PQQ-dependent sugar dehydrogenase</fullName>
    </submittedName>
</protein>
<feature type="domain" description="Ig-like" evidence="2">
    <location>
        <begin position="382"/>
        <end position="463"/>
    </location>
</feature>
<reference evidence="5" key="1">
    <citation type="submission" date="2023-12" db="EMBL/GenBank/DDBJ databases">
        <title>Novel species in genus Nocardioides.</title>
        <authorList>
            <person name="Zhou H."/>
        </authorList>
    </citation>
    <scope>NUCLEOTIDE SEQUENCE [LARGE SCALE GENOMIC DNA]</scope>
    <source>
        <strain evidence="5">HM61</strain>
    </source>
</reference>
<dbReference type="RefSeq" id="WP_322936371.1">
    <property type="nucleotide sequence ID" value="NZ_CP141059.1"/>
</dbReference>
<dbReference type="PANTHER" id="PTHR19328:SF13">
    <property type="entry name" value="HIPL1 PROTEIN"/>
    <property type="match status" value="1"/>
</dbReference>
<feature type="chain" id="PRO_5047235600" evidence="1">
    <location>
        <begin position="26"/>
        <end position="806"/>
    </location>
</feature>
<dbReference type="Gene3D" id="2.60.40.10">
    <property type="entry name" value="Immunoglobulins"/>
    <property type="match status" value="1"/>
</dbReference>
<proteinExistence type="predicted"/>
<dbReference type="Gene3D" id="2.120.10.30">
    <property type="entry name" value="TolB, C-terminal domain"/>
    <property type="match status" value="1"/>
</dbReference>
<dbReference type="Pfam" id="PF07995">
    <property type="entry name" value="GSDH"/>
    <property type="match status" value="1"/>
</dbReference>
<dbReference type="InterPro" id="IPR003599">
    <property type="entry name" value="Ig_sub"/>
</dbReference>
<dbReference type="InterPro" id="IPR011042">
    <property type="entry name" value="6-blade_b-propeller_TolB-like"/>
</dbReference>
<keyword evidence="5" id="KW-1185">Reference proteome</keyword>
<dbReference type="Gene3D" id="3.90.182.10">
    <property type="entry name" value="Toxin - Anthrax Protective Antigen,domain 1"/>
    <property type="match status" value="1"/>
</dbReference>
<keyword evidence="1" id="KW-0732">Signal</keyword>
<dbReference type="InterPro" id="IPR013783">
    <property type="entry name" value="Ig-like_fold"/>
</dbReference>
<dbReference type="SUPFAM" id="SSF56988">
    <property type="entry name" value="Anthrax protective antigen"/>
    <property type="match status" value="1"/>
</dbReference>
<accession>A0ABZ0ZMC3</accession>
<evidence type="ECO:0000313" key="5">
    <source>
        <dbReference type="Proteomes" id="UP001327225"/>
    </source>
</evidence>
<dbReference type="InterPro" id="IPR011658">
    <property type="entry name" value="PA14_dom"/>
</dbReference>
<dbReference type="Pfam" id="PF13927">
    <property type="entry name" value="Ig_3"/>
    <property type="match status" value="1"/>
</dbReference>
<dbReference type="SUPFAM" id="SSF50952">
    <property type="entry name" value="Soluble quinoprotein glucose dehydrogenase"/>
    <property type="match status" value="1"/>
</dbReference>
<evidence type="ECO:0000259" key="3">
    <source>
        <dbReference type="PROSITE" id="PS51820"/>
    </source>
</evidence>
<feature type="signal peptide" evidence="1">
    <location>
        <begin position="1"/>
        <end position="25"/>
    </location>
</feature>
<dbReference type="SMART" id="SM00758">
    <property type="entry name" value="PA14"/>
    <property type="match status" value="1"/>
</dbReference>
<dbReference type="InterPro" id="IPR007110">
    <property type="entry name" value="Ig-like_dom"/>
</dbReference>
<dbReference type="Proteomes" id="UP001327225">
    <property type="component" value="Chromosome"/>
</dbReference>
<name>A0ABZ0ZMC3_9ACTN</name>
<dbReference type="PANTHER" id="PTHR19328">
    <property type="entry name" value="HEDGEHOG-INTERACTING PROTEIN"/>
    <property type="match status" value="1"/>
</dbReference>